<dbReference type="PROSITE" id="PS51257">
    <property type="entry name" value="PROKAR_LIPOPROTEIN"/>
    <property type="match status" value="1"/>
</dbReference>
<evidence type="ECO:0000256" key="1">
    <source>
        <dbReference type="SAM" id="MobiDB-lite"/>
    </source>
</evidence>
<dbReference type="Proteomes" id="UP001501303">
    <property type="component" value="Unassembled WGS sequence"/>
</dbReference>
<accession>A0ABN2P6Y1</accession>
<protein>
    <recommendedName>
        <fullName evidence="5">Lipoprotein</fullName>
    </recommendedName>
</protein>
<name>A0ABN2P6Y1_9ACTN</name>
<feature type="chain" id="PRO_5046062433" description="Lipoprotein" evidence="2">
    <location>
        <begin position="23"/>
        <end position="269"/>
    </location>
</feature>
<sequence length="269" mass="28471">MTSRIRATAVAAAVALALSACGSGGTLDALGKERERPETTPEDQGQEEEPEEDEPEEPGTAELPAKEISRAASQALLDAEALRLTGTGETDDGMVDLDIHIDSNGDCAGEIGFEGQGTIEVLRRGDEVWMRPDAEFWKAGLGGEEGAQVAEFMDGKYLYGTTDDADLADVAEICDLDNLLGDLEPVGVFLSVTKGEESVHKGIPVIGIVEEDIRGDTSTVLVATEGEPYPLHITGTSDGETFTLDLSDFDVPVEFDAPADDLVIDVSEL</sequence>
<reference evidence="3 4" key="1">
    <citation type="journal article" date="2019" name="Int. J. Syst. Evol. Microbiol.">
        <title>The Global Catalogue of Microorganisms (GCM) 10K type strain sequencing project: providing services to taxonomists for standard genome sequencing and annotation.</title>
        <authorList>
            <consortium name="The Broad Institute Genomics Platform"/>
            <consortium name="The Broad Institute Genome Sequencing Center for Infectious Disease"/>
            <person name="Wu L."/>
            <person name="Ma J."/>
        </authorList>
    </citation>
    <scope>NUCLEOTIDE SEQUENCE [LARGE SCALE GENOMIC DNA]</scope>
    <source>
        <strain evidence="3 4">JCM 13581</strain>
    </source>
</reference>
<dbReference type="RefSeq" id="WP_344261055.1">
    <property type="nucleotide sequence ID" value="NZ_BAAAMJ010000020.1"/>
</dbReference>
<feature type="compositionally biased region" description="Basic and acidic residues" evidence="1">
    <location>
        <begin position="30"/>
        <end position="39"/>
    </location>
</feature>
<comment type="caution">
    <text evidence="3">The sequence shown here is derived from an EMBL/GenBank/DDBJ whole genome shotgun (WGS) entry which is preliminary data.</text>
</comment>
<feature type="region of interest" description="Disordered" evidence="1">
    <location>
        <begin position="23"/>
        <end position="65"/>
    </location>
</feature>
<keyword evidence="4" id="KW-1185">Reference proteome</keyword>
<keyword evidence="2" id="KW-0732">Signal</keyword>
<organism evidence="3 4">
    <name type="scientific">Streptomyces sodiiphilus</name>
    <dbReference type="NCBI Taxonomy" id="226217"/>
    <lineage>
        <taxon>Bacteria</taxon>
        <taxon>Bacillati</taxon>
        <taxon>Actinomycetota</taxon>
        <taxon>Actinomycetes</taxon>
        <taxon>Kitasatosporales</taxon>
        <taxon>Streptomycetaceae</taxon>
        <taxon>Streptomyces</taxon>
    </lineage>
</organism>
<dbReference type="EMBL" id="BAAAMJ010000020">
    <property type="protein sequence ID" value="GAA1912098.1"/>
    <property type="molecule type" value="Genomic_DNA"/>
</dbReference>
<evidence type="ECO:0008006" key="5">
    <source>
        <dbReference type="Google" id="ProtNLM"/>
    </source>
</evidence>
<evidence type="ECO:0000313" key="4">
    <source>
        <dbReference type="Proteomes" id="UP001501303"/>
    </source>
</evidence>
<proteinExistence type="predicted"/>
<evidence type="ECO:0000313" key="3">
    <source>
        <dbReference type="EMBL" id="GAA1912098.1"/>
    </source>
</evidence>
<gene>
    <name evidence="3" type="ORF">GCM10009716_22430</name>
</gene>
<feature type="compositionally biased region" description="Acidic residues" evidence="1">
    <location>
        <begin position="40"/>
        <end position="59"/>
    </location>
</feature>
<feature type="signal peptide" evidence="2">
    <location>
        <begin position="1"/>
        <end position="22"/>
    </location>
</feature>
<evidence type="ECO:0000256" key="2">
    <source>
        <dbReference type="SAM" id="SignalP"/>
    </source>
</evidence>